<name>A5D6C3_PELTS</name>
<organism evidence="3 4">
    <name type="scientific">Pelotomaculum thermopropionicum (strain DSM 13744 / JCM 10971 / SI)</name>
    <dbReference type="NCBI Taxonomy" id="370438"/>
    <lineage>
        <taxon>Bacteria</taxon>
        <taxon>Bacillati</taxon>
        <taxon>Bacillota</taxon>
        <taxon>Clostridia</taxon>
        <taxon>Eubacteriales</taxon>
        <taxon>Desulfotomaculaceae</taxon>
        <taxon>Pelotomaculum</taxon>
    </lineage>
</organism>
<dbReference type="Gene3D" id="3.60.110.10">
    <property type="entry name" value="Carbon-nitrogen hydrolase"/>
    <property type="match status" value="1"/>
</dbReference>
<feature type="domain" description="CN hydrolase" evidence="2">
    <location>
        <begin position="6"/>
        <end position="256"/>
    </location>
</feature>
<evidence type="ECO:0000259" key="2">
    <source>
        <dbReference type="PROSITE" id="PS50263"/>
    </source>
</evidence>
<proteinExistence type="predicted"/>
<dbReference type="EMBL" id="AP009389">
    <property type="protein sequence ID" value="BAF58212.1"/>
    <property type="molecule type" value="Genomic_DNA"/>
</dbReference>
<dbReference type="Proteomes" id="UP000006556">
    <property type="component" value="Chromosome"/>
</dbReference>
<dbReference type="KEGG" id="pth:PTH_0031"/>
<dbReference type="STRING" id="370438.PTH_0031"/>
<dbReference type="GO" id="GO:0016811">
    <property type="term" value="F:hydrolase activity, acting on carbon-nitrogen (but not peptide) bonds, in linear amides"/>
    <property type="evidence" value="ECO:0007669"/>
    <property type="project" value="TreeGrafter"/>
</dbReference>
<keyword evidence="4" id="KW-1185">Reference proteome</keyword>
<gene>
    <name evidence="3" type="ordered locus">PTH_0031</name>
</gene>
<dbReference type="Pfam" id="PF00795">
    <property type="entry name" value="CN_hydrolase"/>
    <property type="match status" value="1"/>
</dbReference>
<evidence type="ECO:0000313" key="4">
    <source>
        <dbReference type="Proteomes" id="UP000006556"/>
    </source>
</evidence>
<dbReference type="eggNOG" id="COG0388">
    <property type="taxonomic scope" value="Bacteria"/>
</dbReference>
<accession>A5D6C3</accession>
<protein>
    <recommendedName>
        <fullName evidence="2">CN hydrolase domain-containing protein</fullName>
    </recommendedName>
</protein>
<evidence type="ECO:0000313" key="3">
    <source>
        <dbReference type="EMBL" id="BAF58212.1"/>
    </source>
</evidence>
<evidence type="ECO:0000256" key="1">
    <source>
        <dbReference type="ARBA" id="ARBA00022801"/>
    </source>
</evidence>
<sequence>MKYDIYTAVAIQPEVKVVEKRSDIKKNLQRCLELIDAAPQTAPSAKEKYEGNWAPIKLVSFPEFFIQGHEGHWPFDHYINEVLIDIPGEETERLAEKAKEYQIYIAGCALERDKDWIDDGYFFNTHFIIGPDGKIIHKYRKITVATHYELAVSPHDVYDKFVAMHGDDLSVFLPVTDTEIGKIGTITCMDGHFPETARALGVQGAEVILHPLLVEPMMSPPQEIWQMMNRMRAWENVCYVIAASVRLTFRNMCQLR</sequence>
<reference evidence="4" key="1">
    <citation type="journal article" date="2008" name="Genome Res.">
        <title>The genome of Pelotomaculum thermopropionicum reveals niche-associated evolution in anaerobic microbiota.</title>
        <authorList>
            <person name="Kosaka T."/>
            <person name="Kato S."/>
            <person name="Shimoyama T."/>
            <person name="Ishii S."/>
            <person name="Abe T."/>
            <person name="Watanabe K."/>
        </authorList>
    </citation>
    <scope>NUCLEOTIDE SEQUENCE [LARGE SCALE GENOMIC DNA]</scope>
    <source>
        <strain evidence="4">DSM 13744 / JCM 10971 / SI</strain>
    </source>
</reference>
<dbReference type="AlphaFoldDB" id="A5D6C3"/>
<dbReference type="InterPro" id="IPR050345">
    <property type="entry name" value="Aliph_Amidase/BUP"/>
</dbReference>
<dbReference type="HOGENOM" id="CLU_1085241_0_0_9"/>
<dbReference type="InterPro" id="IPR036526">
    <property type="entry name" value="C-N_Hydrolase_sf"/>
</dbReference>
<dbReference type="SUPFAM" id="SSF56317">
    <property type="entry name" value="Carbon-nitrogen hydrolase"/>
    <property type="match status" value="1"/>
</dbReference>
<keyword evidence="1" id="KW-0378">Hydrolase</keyword>
<dbReference type="PANTHER" id="PTHR43674:SF16">
    <property type="entry name" value="CARBON-NITROGEN FAMILY, PUTATIVE (AFU_ORTHOLOGUE AFUA_5G02350)-RELATED"/>
    <property type="match status" value="1"/>
</dbReference>
<dbReference type="InterPro" id="IPR003010">
    <property type="entry name" value="C-N_Hydrolase"/>
</dbReference>
<dbReference type="PROSITE" id="PS50263">
    <property type="entry name" value="CN_HYDROLASE"/>
    <property type="match status" value="1"/>
</dbReference>
<dbReference type="PANTHER" id="PTHR43674">
    <property type="entry name" value="NITRILASE C965.09-RELATED"/>
    <property type="match status" value="1"/>
</dbReference>